<dbReference type="HAMAP" id="MF_00337">
    <property type="entry name" value="Exonuc_7_S"/>
    <property type="match status" value="1"/>
</dbReference>
<dbReference type="Proteomes" id="UP001211866">
    <property type="component" value="Chromosome"/>
</dbReference>
<evidence type="ECO:0000313" key="8">
    <source>
        <dbReference type="EMBL" id="UPL20392.1"/>
    </source>
</evidence>
<dbReference type="KEGG" id="afa:UZ73_05125"/>
<reference evidence="7 10" key="1">
    <citation type="submission" date="2018-05" db="EMBL/GenBank/DDBJ databases">
        <title>Genome Sequence of an Efficient Indole-Degrading Bacterium, Alcaligenes sp.YBY.</title>
        <authorList>
            <person name="Yang B."/>
        </authorList>
    </citation>
    <scope>NUCLEOTIDE SEQUENCE [LARGE SCALE GENOMIC DNA]</scope>
    <source>
        <strain evidence="7 10">YBY</strain>
    </source>
</reference>
<dbReference type="EMBL" id="CP095873">
    <property type="protein sequence ID" value="UPL20392.1"/>
    <property type="molecule type" value="Genomic_DNA"/>
</dbReference>
<dbReference type="Proteomes" id="UP000245216">
    <property type="component" value="Unassembled WGS sequence"/>
</dbReference>
<reference evidence="9 12" key="4">
    <citation type="submission" date="2022-05" db="EMBL/GenBank/DDBJ databases">
        <title>Complete sequence of strain NY11312.</title>
        <authorList>
            <person name="Zhou D."/>
        </authorList>
    </citation>
    <scope>NUCLEOTIDE SEQUENCE [LARGE SCALE GENOMIC DNA]</scope>
    <source>
        <strain evidence="9 12">NY11312</strain>
    </source>
</reference>
<dbReference type="OrthoDB" id="287668at2"/>
<sequence>MVKSRDDNQSAQAPAQQDFESALAQLEALVARMESGALPLEQALQAYEQGVELAQLCQRKLDLAQEQVSVLQGNLLRPLSGDEAVGDS</sequence>
<proteinExistence type="inferred from homology"/>
<dbReference type="InterPro" id="IPR003761">
    <property type="entry name" value="Exonuc_VII_S"/>
</dbReference>
<evidence type="ECO:0000313" key="12">
    <source>
        <dbReference type="Proteomes" id="UP001211866"/>
    </source>
</evidence>
<dbReference type="PANTHER" id="PTHR34137">
    <property type="entry name" value="EXODEOXYRIBONUCLEASE 7 SMALL SUBUNIT"/>
    <property type="match status" value="1"/>
</dbReference>
<accession>A0A0A2N537</accession>
<dbReference type="eggNOG" id="COG1722">
    <property type="taxonomic scope" value="Bacteria"/>
</dbReference>
<comment type="subcellular location">
    <subcellularLocation>
        <location evidence="6">Cytoplasm</location>
    </subcellularLocation>
</comment>
<keyword evidence="5 6" id="KW-0269">Exonuclease</keyword>
<dbReference type="STRING" id="511.UZ73_05125"/>
<evidence type="ECO:0000256" key="2">
    <source>
        <dbReference type="ARBA" id="ARBA00022490"/>
    </source>
</evidence>
<dbReference type="AlphaFoldDB" id="A0A0A2N537"/>
<dbReference type="NCBIfam" id="TIGR01280">
    <property type="entry name" value="xseB"/>
    <property type="match status" value="1"/>
</dbReference>
<dbReference type="SUPFAM" id="SSF116842">
    <property type="entry name" value="XseB-like"/>
    <property type="match status" value="1"/>
</dbReference>
<evidence type="ECO:0000256" key="6">
    <source>
        <dbReference type="HAMAP-Rule" id="MF_00337"/>
    </source>
</evidence>
<dbReference type="EMBL" id="QEXO01000002">
    <property type="protein sequence ID" value="PWE14316.1"/>
    <property type="molecule type" value="Genomic_DNA"/>
</dbReference>
<name>A0A0A2N537_ALCFA</name>
<dbReference type="Gene3D" id="1.10.287.1040">
    <property type="entry name" value="Exonuclease VII, small subunit"/>
    <property type="match status" value="1"/>
</dbReference>
<dbReference type="Pfam" id="PF02609">
    <property type="entry name" value="Exonuc_VII_S"/>
    <property type="match status" value="1"/>
</dbReference>
<dbReference type="GeneID" id="96776885"/>
<dbReference type="GO" id="GO:0009318">
    <property type="term" value="C:exodeoxyribonuclease VII complex"/>
    <property type="evidence" value="ECO:0007669"/>
    <property type="project" value="UniProtKB-UniRule"/>
</dbReference>
<gene>
    <name evidence="6" type="primary">xseB</name>
    <name evidence="7" type="ORF">DF183_06160</name>
    <name evidence="9" type="ORF">M2J83_06245</name>
    <name evidence="8" type="ORF">MXF72_13340</name>
</gene>
<dbReference type="PANTHER" id="PTHR34137:SF1">
    <property type="entry name" value="EXODEOXYRIBONUCLEASE 7 SMALL SUBUNIT"/>
    <property type="match status" value="1"/>
</dbReference>
<reference evidence="8" key="3">
    <citation type="submission" date="2022-04" db="EMBL/GenBank/DDBJ databases">
        <title>Genomic mining of Alcaligenes faecalis D334 producing ectoin and derivatives.</title>
        <authorList>
            <person name="Doan V.T."/>
            <person name="Quach N.T."/>
            <person name="Vu T.-H.-N."/>
            <person name="Phi Q.-T."/>
        </authorList>
    </citation>
    <scope>NUCLEOTIDE SEQUENCE</scope>
    <source>
        <strain evidence="8">D334</strain>
    </source>
</reference>
<evidence type="ECO:0000313" key="10">
    <source>
        <dbReference type="Proteomes" id="UP000245216"/>
    </source>
</evidence>
<keyword evidence="3 6" id="KW-0540">Nuclease</keyword>
<evidence type="ECO:0000256" key="4">
    <source>
        <dbReference type="ARBA" id="ARBA00022801"/>
    </source>
</evidence>
<dbReference type="Proteomes" id="UP000830925">
    <property type="component" value="Chromosome"/>
</dbReference>
<comment type="similarity">
    <text evidence="1 6">Belongs to the XseB family.</text>
</comment>
<dbReference type="InterPro" id="IPR037004">
    <property type="entry name" value="Exonuc_VII_ssu_sf"/>
</dbReference>
<organism evidence="8 11">
    <name type="scientific">Alcaligenes faecalis</name>
    <dbReference type="NCBI Taxonomy" id="511"/>
    <lineage>
        <taxon>Bacteria</taxon>
        <taxon>Pseudomonadati</taxon>
        <taxon>Pseudomonadota</taxon>
        <taxon>Betaproteobacteria</taxon>
        <taxon>Burkholderiales</taxon>
        <taxon>Alcaligenaceae</taxon>
        <taxon>Alcaligenes</taxon>
    </lineage>
</organism>
<evidence type="ECO:0000256" key="5">
    <source>
        <dbReference type="ARBA" id="ARBA00022839"/>
    </source>
</evidence>
<evidence type="ECO:0000313" key="11">
    <source>
        <dbReference type="Proteomes" id="UP000830925"/>
    </source>
</evidence>
<accession>A0A0M7CB43</accession>
<protein>
    <recommendedName>
        <fullName evidence="6">Exodeoxyribonuclease 7 small subunit</fullName>
        <ecNumber evidence="6">3.1.11.6</ecNumber>
    </recommendedName>
    <alternativeName>
        <fullName evidence="6">Exodeoxyribonuclease VII small subunit</fullName>
        <shortName evidence="6">Exonuclease VII small subunit</shortName>
    </alternativeName>
</protein>
<dbReference type="EC" id="3.1.11.6" evidence="6"/>
<comment type="subunit">
    <text evidence="6">Heterooligomer composed of large and small subunits.</text>
</comment>
<reference evidence="7 10" key="2">
    <citation type="submission" date="2018-05" db="EMBL/GenBank/DDBJ databases">
        <authorList>
            <person name="Lanie J.A."/>
            <person name="Ng W.-L."/>
            <person name="Kazmierczak K.M."/>
            <person name="Andrzejewski T.M."/>
            <person name="Davidsen T.M."/>
            <person name="Wayne K.J."/>
            <person name="Tettelin H."/>
            <person name="Glass J.I."/>
            <person name="Rusch D."/>
            <person name="Podicherti R."/>
            <person name="Tsui H.-C.T."/>
            <person name="Winkler M.E."/>
        </authorList>
    </citation>
    <scope>NUCLEOTIDE SEQUENCE [LARGE SCALE GENOMIC DNA]</scope>
    <source>
        <strain evidence="7 10">YBY</strain>
    </source>
</reference>
<dbReference type="RefSeq" id="WP_003802451.1">
    <property type="nucleotide sequence ID" value="NZ_CAXOJJ010000014.1"/>
</dbReference>
<keyword evidence="12" id="KW-1185">Reference proteome</keyword>
<dbReference type="GO" id="GO:0005829">
    <property type="term" value="C:cytosol"/>
    <property type="evidence" value="ECO:0007669"/>
    <property type="project" value="TreeGrafter"/>
</dbReference>
<dbReference type="GO" id="GO:0008855">
    <property type="term" value="F:exodeoxyribonuclease VII activity"/>
    <property type="evidence" value="ECO:0007669"/>
    <property type="project" value="UniProtKB-UniRule"/>
</dbReference>
<dbReference type="NCBIfam" id="NF002141">
    <property type="entry name" value="PRK00977.1-5"/>
    <property type="match status" value="1"/>
</dbReference>
<evidence type="ECO:0000313" key="9">
    <source>
        <dbReference type="EMBL" id="WBM39414.1"/>
    </source>
</evidence>
<keyword evidence="2 6" id="KW-0963">Cytoplasm</keyword>
<evidence type="ECO:0000256" key="3">
    <source>
        <dbReference type="ARBA" id="ARBA00022722"/>
    </source>
</evidence>
<keyword evidence="4 6" id="KW-0378">Hydrolase</keyword>
<evidence type="ECO:0000256" key="1">
    <source>
        <dbReference type="ARBA" id="ARBA00009998"/>
    </source>
</evidence>
<dbReference type="EMBL" id="CP096916">
    <property type="protein sequence ID" value="WBM39414.1"/>
    <property type="molecule type" value="Genomic_DNA"/>
</dbReference>
<comment type="function">
    <text evidence="6">Bidirectionally degrades single-stranded DNA into large acid-insoluble oligonucleotides, which are then degraded further into small acid-soluble oligonucleotides.</text>
</comment>
<dbReference type="GO" id="GO:0006308">
    <property type="term" value="P:DNA catabolic process"/>
    <property type="evidence" value="ECO:0007669"/>
    <property type="project" value="UniProtKB-UniRule"/>
</dbReference>
<comment type="catalytic activity">
    <reaction evidence="6">
        <text>Exonucleolytic cleavage in either 5'- to 3'- or 3'- to 5'-direction to yield nucleoside 5'-phosphates.</text>
        <dbReference type="EC" id="3.1.11.6"/>
    </reaction>
</comment>
<evidence type="ECO:0000313" key="7">
    <source>
        <dbReference type="EMBL" id="PWE14316.1"/>
    </source>
</evidence>